<dbReference type="Gene3D" id="3.30.420.40">
    <property type="match status" value="1"/>
</dbReference>
<dbReference type="Proteomes" id="UP000886523">
    <property type="component" value="Unassembled WGS sequence"/>
</dbReference>
<protein>
    <submittedName>
        <fullName evidence="1">Uncharacterized protein</fullName>
    </submittedName>
</protein>
<name>A0A9P6DU81_9AGAM</name>
<dbReference type="AlphaFoldDB" id="A0A9P6DU81"/>
<accession>A0A9P6DU81</accession>
<comment type="caution">
    <text evidence="1">The sequence shown here is derived from an EMBL/GenBank/DDBJ whole genome shotgun (WGS) entry which is preliminary data.</text>
</comment>
<organism evidence="1 2">
    <name type="scientific">Hydnum rufescens UP504</name>
    <dbReference type="NCBI Taxonomy" id="1448309"/>
    <lineage>
        <taxon>Eukaryota</taxon>
        <taxon>Fungi</taxon>
        <taxon>Dikarya</taxon>
        <taxon>Basidiomycota</taxon>
        <taxon>Agaricomycotina</taxon>
        <taxon>Agaricomycetes</taxon>
        <taxon>Cantharellales</taxon>
        <taxon>Hydnaceae</taxon>
        <taxon>Hydnum</taxon>
    </lineage>
</organism>
<sequence>MENFPAHLSNVSIDFGATHSGASYVTSTSGQVHQILAWPGSSASVSKIPTCLVYDALCHIRAWGVEAKAMDLRKGWVRCEWFKLWLDPSSAPRTVLASRSFSSPKMLWMWWRIIFRACGCTRRIKFVEKMAPVH</sequence>
<keyword evidence="2" id="KW-1185">Reference proteome</keyword>
<evidence type="ECO:0000313" key="2">
    <source>
        <dbReference type="Proteomes" id="UP000886523"/>
    </source>
</evidence>
<proteinExistence type="predicted"/>
<dbReference type="EMBL" id="MU129018">
    <property type="protein sequence ID" value="KAF9510325.1"/>
    <property type="molecule type" value="Genomic_DNA"/>
</dbReference>
<reference evidence="1" key="1">
    <citation type="journal article" date="2020" name="Nat. Commun.">
        <title>Large-scale genome sequencing of mycorrhizal fungi provides insights into the early evolution of symbiotic traits.</title>
        <authorList>
            <person name="Miyauchi S."/>
            <person name="Kiss E."/>
            <person name="Kuo A."/>
            <person name="Drula E."/>
            <person name="Kohler A."/>
            <person name="Sanchez-Garcia M."/>
            <person name="Morin E."/>
            <person name="Andreopoulos B."/>
            <person name="Barry K.W."/>
            <person name="Bonito G."/>
            <person name="Buee M."/>
            <person name="Carver A."/>
            <person name="Chen C."/>
            <person name="Cichocki N."/>
            <person name="Clum A."/>
            <person name="Culley D."/>
            <person name="Crous P.W."/>
            <person name="Fauchery L."/>
            <person name="Girlanda M."/>
            <person name="Hayes R.D."/>
            <person name="Keri Z."/>
            <person name="LaButti K."/>
            <person name="Lipzen A."/>
            <person name="Lombard V."/>
            <person name="Magnuson J."/>
            <person name="Maillard F."/>
            <person name="Murat C."/>
            <person name="Nolan M."/>
            <person name="Ohm R.A."/>
            <person name="Pangilinan J."/>
            <person name="Pereira M.F."/>
            <person name="Perotto S."/>
            <person name="Peter M."/>
            <person name="Pfister S."/>
            <person name="Riley R."/>
            <person name="Sitrit Y."/>
            <person name="Stielow J.B."/>
            <person name="Szollosi G."/>
            <person name="Zifcakova L."/>
            <person name="Stursova M."/>
            <person name="Spatafora J.W."/>
            <person name="Tedersoo L."/>
            <person name="Vaario L.M."/>
            <person name="Yamada A."/>
            <person name="Yan M."/>
            <person name="Wang P."/>
            <person name="Xu J."/>
            <person name="Bruns T."/>
            <person name="Baldrian P."/>
            <person name="Vilgalys R."/>
            <person name="Dunand C."/>
            <person name="Henrissat B."/>
            <person name="Grigoriev I.V."/>
            <person name="Hibbett D."/>
            <person name="Nagy L.G."/>
            <person name="Martin F.M."/>
        </authorList>
    </citation>
    <scope>NUCLEOTIDE SEQUENCE</scope>
    <source>
        <strain evidence="1">UP504</strain>
    </source>
</reference>
<dbReference type="SUPFAM" id="SSF53067">
    <property type="entry name" value="Actin-like ATPase domain"/>
    <property type="match status" value="1"/>
</dbReference>
<evidence type="ECO:0000313" key="1">
    <source>
        <dbReference type="EMBL" id="KAF9510325.1"/>
    </source>
</evidence>
<dbReference type="OrthoDB" id="2963168at2759"/>
<gene>
    <name evidence="1" type="ORF">BS47DRAFT_87805</name>
</gene>
<dbReference type="InterPro" id="IPR043129">
    <property type="entry name" value="ATPase_NBD"/>
</dbReference>